<evidence type="ECO:0000313" key="4">
    <source>
        <dbReference type="EMBL" id="TDK37128.1"/>
    </source>
</evidence>
<dbReference type="EMBL" id="SMTL01000002">
    <property type="protein sequence ID" value="TDK37128.1"/>
    <property type="molecule type" value="Genomic_DNA"/>
</dbReference>
<gene>
    <name evidence="4" type="ORF">E2F50_09535</name>
</gene>
<dbReference type="SUPFAM" id="SSF89447">
    <property type="entry name" value="AbrB/MazE/MraZ-like"/>
    <property type="match status" value="1"/>
</dbReference>
<dbReference type="GO" id="GO:0003677">
    <property type="term" value="F:DNA binding"/>
    <property type="evidence" value="ECO:0007669"/>
    <property type="project" value="UniProtKB-KW"/>
</dbReference>
<evidence type="ECO:0000313" key="5">
    <source>
        <dbReference type="Proteomes" id="UP000295238"/>
    </source>
</evidence>
<evidence type="ECO:0000256" key="1">
    <source>
        <dbReference type="ARBA" id="ARBA00007924"/>
    </source>
</evidence>
<dbReference type="InterPro" id="IPR037914">
    <property type="entry name" value="SpoVT-AbrB_sf"/>
</dbReference>
<protein>
    <submittedName>
        <fullName evidence="4">AbrB/MazE/SpoVT family DNA-binding domain-containing protein</fullName>
    </submittedName>
</protein>
<dbReference type="AlphaFoldDB" id="A0A4R5UJS3"/>
<accession>A0A4R5UJS3</accession>
<feature type="region of interest" description="Disordered" evidence="2">
    <location>
        <begin position="62"/>
        <end position="85"/>
    </location>
</feature>
<proteinExistence type="inferred from homology"/>
<dbReference type="Gene3D" id="2.10.260.10">
    <property type="match status" value="1"/>
</dbReference>
<name>A0A4R5UJS3_9HYPH</name>
<dbReference type="SMART" id="SM00966">
    <property type="entry name" value="SpoVT_AbrB"/>
    <property type="match status" value="1"/>
</dbReference>
<dbReference type="RefSeq" id="WP_133315895.1">
    <property type="nucleotide sequence ID" value="NZ_SMTL01000002.1"/>
</dbReference>
<reference evidence="4 5" key="1">
    <citation type="submission" date="2019-03" db="EMBL/GenBank/DDBJ databases">
        <title>Rhizobium sp. nov., an bacterium isolated from biocrust in Mu Us Desert.</title>
        <authorList>
            <person name="Lixiong L."/>
        </authorList>
    </citation>
    <scope>NUCLEOTIDE SEQUENCE [LARGE SCALE GENOMIC DNA]</scope>
    <source>
        <strain evidence="4 5">SPY-1</strain>
    </source>
</reference>
<feature type="domain" description="SpoVT-AbrB" evidence="3">
    <location>
        <begin position="10"/>
        <end position="50"/>
    </location>
</feature>
<sequence length="85" mass="9779">MGAEHHVKFFRNGKEQAVVIPAEFEMAGEEAIMRKEGDRLVIEPVRKTDLLEWLATIEPWEEEFPDVDEDQPPSEEVDLFPGNGR</sequence>
<evidence type="ECO:0000259" key="3">
    <source>
        <dbReference type="SMART" id="SM00966"/>
    </source>
</evidence>
<keyword evidence="5" id="KW-1185">Reference proteome</keyword>
<dbReference type="Proteomes" id="UP000295238">
    <property type="component" value="Unassembled WGS sequence"/>
</dbReference>
<dbReference type="InterPro" id="IPR051734">
    <property type="entry name" value="VapB_TA_antitoxins"/>
</dbReference>
<dbReference type="InterPro" id="IPR007159">
    <property type="entry name" value="SpoVT-AbrB_dom"/>
</dbReference>
<dbReference type="OrthoDB" id="7173678at2"/>
<organism evidence="4 5">
    <name type="scientific">Rhizobium deserti</name>
    <dbReference type="NCBI Taxonomy" id="2547961"/>
    <lineage>
        <taxon>Bacteria</taxon>
        <taxon>Pseudomonadati</taxon>
        <taxon>Pseudomonadota</taxon>
        <taxon>Alphaproteobacteria</taxon>
        <taxon>Hyphomicrobiales</taxon>
        <taxon>Rhizobiaceae</taxon>
        <taxon>Rhizobium/Agrobacterium group</taxon>
        <taxon>Rhizobium</taxon>
    </lineage>
</organism>
<evidence type="ECO:0000256" key="2">
    <source>
        <dbReference type="SAM" id="MobiDB-lite"/>
    </source>
</evidence>
<feature type="compositionally biased region" description="Acidic residues" evidence="2">
    <location>
        <begin position="62"/>
        <end position="78"/>
    </location>
</feature>
<comment type="caution">
    <text evidence="4">The sequence shown here is derived from an EMBL/GenBank/DDBJ whole genome shotgun (WGS) entry which is preliminary data.</text>
</comment>
<comment type="similarity">
    <text evidence="1">Belongs to the VapB family.</text>
</comment>
<dbReference type="PANTHER" id="PTHR37550">
    <property type="entry name" value="ANTITOXIN VAPB1"/>
    <property type="match status" value="1"/>
</dbReference>
<dbReference type="PANTHER" id="PTHR37550:SF1">
    <property type="entry name" value="SSL1300 PROTEIN"/>
    <property type="match status" value="1"/>
</dbReference>
<keyword evidence="4" id="KW-0238">DNA-binding</keyword>